<evidence type="ECO:0000313" key="1">
    <source>
        <dbReference type="EMBL" id="DAF95644.1"/>
    </source>
</evidence>
<organism evidence="1">
    <name type="scientific">Myoviridae sp. ctCo31</name>
    <dbReference type="NCBI Taxonomy" id="2825053"/>
    <lineage>
        <taxon>Viruses</taxon>
        <taxon>Duplodnaviria</taxon>
        <taxon>Heunggongvirae</taxon>
        <taxon>Uroviricota</taxon>
        <taxon>Caudoviricetes</taxon>
    </lineage>
</organism>
<accession>A0A8S5UMJ1</accession>
<protein>
    <submittedName>
        <fullName evidence="1">Uncharacterized protein</fullName>
    </submittedName>
</protein>
<dbReference type="EMBL" id="BK016109">
    <property type="protein sequence ID" value="DAF95644.1"/>
    <property type="molecule type" value="Genomic_DNA"/>
</dbReference>
<name>A0A8S5UMJ1_9CAUD</name>
<sequence>MKSLQELMNESLITEKNITLDADVIFDGGAKEQKETEKKFGIKFKFKRGHECDITGPKDKVKKYILSPDGYNMDKLDAEDMFPELFE</sequence>
<proteinExistence type="predicted"/>
<reference evidence="1" key="1">
    <citation type="journal article" date="2021" name="Proc. Natl. Acad. Sci. U.S.A.">
        <title>A Catalog of Tens of Thousands of Viruses from Human Metagenomes Reveals Hidden Associations with Chronic Diseases.</title>
        <authorList>
            <person name="Tisza M.J."/>
            <person name="Buck C.B."/>
        </authorList>
    </citation>
    <scope>NUCLEOTIDE SEQUENCE</scope>
    <source>
        <strain evidence="1">CtCo31</strain>
    </source>
</reference>